<protein>
    <submittedName>
        <fullName evidence="2">Uncharacterized protein</fullName>
    </submittedName>
</protein>
<evidence type="ECO:0000313" key="3">
    <source>
        <dbReference type="Proteomes" id="UP001633002"/>
    </source>
</evidence>
<gene>
    <name evidence="2" type="ORF">R1sor_017805</name>
</gene>
<reference evidence="2 3" key="1">
    <citation type="submission" date="2024-09" db="EMBL/GenBank/DDBJ databases">
        <title>Chromosome-scale assembly of Riccia sorocarpa.</title>
        <authorList>
            <person name="Paukszto L."/>
        </authorList>
    </citation>
    <scope>NUCLEOTIDE SEQUENCE [LARGE SCALE GENOMIC DNA]</scope>
    <source>
        <strain evidence="2">LP-2024</strain>
        <tissue evidence="2">Aerial parts of the thallus</tissue>
    </source>
</reference>
<feature type="region of interest" description="Disordered" evidence="1">
    <location>
        <begin position="1"/>
        <end position="24"/>
    </location>
</feature>
<name>A0ABD3I7Z3_9MARC</name>
<feature type="region of interest" description="Disordered" evidence="1">
    <location>
        <begin position="45"/>
        <end position="69"/>
    </location>
</feature>
<dbReference type="Proteomes" id="UP001633002">
    <property type="component" value="Unassembled WGS sequence"/>
</dbReference>
<dbReference type="AlphaFoldDB" id="A0ABD3I7Z3"/>
<sequence length="150" mass="17067">MGSQSRRQCTVDRKRTDQLGQSSRSIAQANEYRLRLWRQKYAEEQVERRATSSSQRVASGSQRGIRRKEQHTAKLLLANLSNGLQTIKGTYTRDDMIAKRCVVKWTGRAQKSDNLSVVERASPKLVDSRDSFLTDCQANHEAPESCHSPM</sequence>
<evidence type="ECO:0000256" key="1">
    <source>
        <dbReference type="SAM" id="MobiDB-lite"/>
    </source>
</evidence>
<keyword evidence="3" id="KW-1185">Reference proteome</keyword>
<feature type="compositionally biased region" description="Polar residues" evidence="1">
    <location>
        <begin position="51"/>
        <end position="62"/>
    </location>
</feature>
<evidence type="ECO:0000313" key="2">
    <source>
        <dbReference type="EMBL" id="KAL3699783.1"/>
    </source>
</evidence>
<proteinExistence type="predicted"/>
<organism evidence="2 3">
    <name type="scientific">Riccia sorocarpa</name>
    <dbReference type="NCBI Taxonomy" id="122646"/>
    <lineage>
        <taxon>Eukaryota</taxon>
        <taxon>Viridiplantae</taxon>
        <taxon>Streptophyta</taxon>
        <taxon>Embryophyta</taxon>
        <taxon>Marchantiophyta</taxon>
        <taxon>Marchantiopsida</taxon>
        <taxon>Marchantiidae</taxon>
        <taxon>Marchantiales</taxon>
        <taxon>Ricciaceae</taxon>
        <taxon>Riccia</taxon>
    </lineage>
</organism>
<comment type="caution">
    <text evidence="2">The sequence shown here is derived from an EMBL/GenBank/DDBJ whole genome shotgun (WGS) entry which is preliminary data.</text>
</comment>
<accession>A0ABD3I7Z3</accession>
<dbReference type="EMBL" id="JBJQOH010000001">
    <property type="protein sequence ID" value="KAL3699783.1"/>
    <property type="molecule type" value="Genomic_DNA"/>
</dbReference>